<evidence type="ECO:0000313" key="2">
    <source>
        <dbReference type="Proteomes" id="UP000636918"/>
    </source>
</evidence>
<evidence type="ECO:0008006" key="3">
    <source>
        <dbReference type="Google" id="ProtNLM"/>
    </source>
</evidence>
<evidence type="ECO:0000313" key="1">
    <source>
        <dbReference type="EMBL" id="MBL0747092.1"/>
    </source>
</evidence>
<sequence>MSHTITGLVGVYDADGGLLGEAAYVWGKVRGTRHCSLCDITHGTLRRKPEWDRMVAELGTPVDLVHLNEMPPDVRAAVAECGAPVVLARTVDGVQPLVRADELDDLHGSVDRLGTLLRERIEAAT</sequence>
<dbReference type="Proteomes" id="UP000636918">
    <property type="component" value="Unassembled WGS sequence"/>
</dbReference>
<gene>
    <name evidence="1" type="ORF">JI751_05670</name>
</gene>
<dbReference type="RefSeq" id="WP_201934650.1">
    <property type="nucleotide sequence ID" value="NZ_JAERSG010000002.1"/>
</dbReference>
<comment type="caution">
    <text evidence="1">The sequence shown here is derived from an EMBL/GenBank/DDBJ whole genome shotgun (WGS) entry which is preliminary data.</text>
</comment>
<dbReference type="EMBL" id="JAERSG010000002">
    <property type="protein sequence ID" value="MBL0747092.1"/>
    <property type="molecule type" value="Genomic_DNA"/>
</dbReference>
<reference evidence="1 2" key="1">
    <citation type="submission" date="2021-01" db="EMBL/GenBank/DDBJ databases">
        <title>Genome seq and assembly of Nocardiodes sp. G10.</title>
        <authorList>
            <person name="Chhetri G."/>
        </authorList>
    </citation>
    <scope>NUCLEOTIDE SEQUENCE [LARGE SCALE GENOMIC DNA]</scope>
    <source>
        <strain evidence="1 2">G10</strain>
    </source>
</reference>
<keyword evidence="2" id="KW-1185">Reference proteome</keyword>
<proteinExistence type="predicted"/>
<accession>A0ABS1L6F7</accession>
<organism evidence="1 2">
    <name type="scientific">Nocardioides baculatus</name>
    <dbReference type="NCBI Taxonomy" id="2801337"/>
    <lineage>
        <taxon>Bacteria</taxon>
        <taxon>Bacillati</taxon>
        <taxon>Actinomycetota</taxon>
        <taxon>Actinomycetes</taxon>
        <taxon>Propionibacteriales</taxon>
        <taxon>Nocardioidaceae</taxon>
        <taxon>Nocardioides</taxon>
    </lineage>
</organism>
<name>A0ABS1L6F7_9ACTN</name>
<protein>
    <recommendedName>
        <fullName evidence="3">GTPase</fullName>
    </recommendedName>
</protein>